<evidence type="ECO:0000313" key="11">
    <source>
        <dbReference type="Proteomes" id="UP000263619"/>
    </source>
</evidence>
<evidence type="ECO:0000256" key="7">
    <source>
        <dbReference type="PIRSR" id="PIRSR000102-3"/>
    </source>
</evidence>
<dbReference type="GO" id="GO:0006089">
    <property type="term" value="P:lactate metabolic process"/>
    <property type="evidence" value="ECO:0007669"/>
    <property type="project" value="TreeGrafter"/>
</dbReference>
<keyword evidence="3 4" id="KW-0520">NAD</keyword>
<feature type="binding site" evidence="4 6">
    <location>
        <position position="120"/>
    </location>
    <ligand>
        <name>substrate</name>
    </ligand>
</feature>
<feature type="binding site" evidence="4 6">
    <location>
        <position position="151"/>
    </location>
    <ligand>
        <name>substrate</name>
    </ligand>
</feature>
<dbReference type="InterPro" id="IPR011275">
    <property type="entry name" value="Malate_DH_type3"/>
</dbReference>
<dbReference type="NCBIfam" id="NF004863">
    <property type="entry name" value="PRK06223.1"/>
    <property type="match status" value="1"/>
</dbReference>
<dbReference type="GO" id="GO:0006099">
    <property type="term" value="P:tricarboxylic acid cycle"/>
    <property type="evidence" value="ECO:0007669"/>
    <property type="project" value="UniProtKB-UniRule"/>
</dbReference>
<dbReference type="InterPro" id="IPR022383">
    <property type="entry name" value="Lactate/malate_DH_C"/>
</dbReference>
<dbReference type="CDD" id="cd01339">
    <property type="entry name" value="LDH-like_MDH"/>
    <property type="match status" value="1"/>
</dbReference>
<keyword evidence="2 4" id="KW-0560">Oxidoreductase</keyword>
<comment type="function">
    <text evidence="4">Catalyzes the reversible oxidation of malate to oxaloacetate.</text>
</comment>
<dbReference type="PANTHER" id="PTHR43128">
    <property type="entry name" value="L-2-HYDROXYCARBOXYLATE DEHYDROGENASE (NAD(P)(+))"/>
    <property type="match status" value="1"/>
</dbReference>
<evidence type="ECO:0000259" key="8">
    <source>
        <dbReference type="Pfam" id="PF00056"/>
    </source>
</evidence>
<dbReference type="HAMAP" id="MF_00487">
    <property type="entry name" value="Malate_dehydrog_3"/>
    <property type="match status" value="1"/>
</dbReference>
<protein>
    <recommendedName>
        <fullName evidence="4">Malate dehydrogenase</fullName>
        <ecNumber evidence="4">1.1.1.37</ecNumber>
    </recommendedName>
</protein>
<dbReference type="Pfam" id="PF00056">
    <property type="entry name" value="Ldh_1_N"/>
    <property type="match status" value="1"/>
</dbReference>
<dbReference type="NCBIfam" id="TIGR01763">
    <property type="entry name" value="MalateDH_bact"/>
    <property type="match status" value="1"/>
</dbReference>
<dbReference type="InterPro" id="IPR015955">
    <property type="entry name" value="Lactate_DH/Glyco_Ohase_4_C"/>
</dbReference>
<dbReference type="FunFam" id="3.90.110.10:FF:000004">
    <property type="entry name" value="Malate dehydrogenase"/>
    <property type="match status" value="1"/>
</dbReference>
<feature type="binding site" evidence="4 6">
    <location>
        <position position="82"/>
    </location>
    <ligand>
        <name>substrate</name>
    </ligand>
</feature>
<comment type="catalytic activity">
    <reaction evidence="4">
        <text>(S)-malate + NAD(+) = oxaloacetate + NADH + H(+)</text>
        <dbReference type="Rhea" id="RHEA:21432"/>
        <dbReference type="ChEBI" id="CHEBI:15378"/>
        <dbReference type="ChEBI" id="CHEBI:15589"/>
        <dbReference type="ChEBI" id="CHEBI:16452"/>
        <dbReference type="ChEBI" id="CHEBI:57540"/>
        <dbReference type="ChEBI" id="CHEBI:57945"/>
        <dbReference type="EC" id="1.1.1.37"/>
    </reaction>
</comment>
<evidence type="ECO:0000256" key="6">
    <source>
        <dbReference type="PIRSR" id="PIRSR000102-2"/>
    </source>
</evidence>
<feature type="active site" description="Proton acceptor" evidence="4 5">
    <location>
        <position position="175"/>
    </location>
</feature>
<dbReference type="Proteomes" id="UP000263619">
    <property type="component" value="Chromosome"/>
</dbReference>
<dbReference type="EMBL" id="AP014608">
    <property type="protein sequence ID" value="BBA16970.1"/>
    <property type="molecule type" value="Genomic_DNA"/>
</dbReference>
<dbReference type="PRINTS" id="PR00086">
    <property type="entry name" value="LLDHDRGNASE"/>
</dbReference>
<dbReference type="InterPro" id="IPR001236">
    <property type="entry name" value="Lactate/malate_DH_N"/>
</dbReference>
<dbReference type="EC" id="1.1.1.37" evidence="4"/>
<feature type="binding site" evidence="4 7">
    <location>
        <position position="32"/>
    </location>
    <ligand>
        <name>NAD(+)</name>
        <dbReference type="ChEBI" id="CHEBI:57540"/>
    </ligand>
</feature>
<dbReference type="PANTHER" id="PTHR43128:SF16">
    <property type="entry name" value="L-LACTATE DEHYDROGENASE"/>
    <property type="match status" value="1"/>
</dbReference>
<dbReference type="InterPro" id="IPR001557">
    <property type="entry name" value="L-lactate/malate_DH"/>
</dbReference>
<evidence type="ECO:0000256" key="2">
    <source>
        <dbReference type="ARBA" id="ARBA00023002"/>
    </source>
</evidence>
<keyword evidence="11" id="KW-1185">Reference proteome</keyword>
<dbReference type="Gene3D" id="3.90.110.10">
    <property type="entry name" value="Lactate dehydrogenase/glycoside hydrolase, family 4, C-terminal"/>
    <property type="match status" value="1"/>
</dbReference>
<dbReference type="GO" id="GO:0004459">
    <property type="term" value="F:L-lactate dehydrogenase (NAD+) activity"/>
    <property type="evidence" value="ECO:0007669"/>
    <property type="project" value="TreeGrafter"/>
</dbReference>
<keyword evidence="1 4" id="KW-0816">Tricarboxylic acid cycle</keyword>
<dbReference type="Gene3D" id="3.40.50.720">
    <property type="entry name" value="NAD(P)-binding Rossmann-like Domain"/>
    <property type="match status" value="1"/>
</dbReference>
<dbReference type="PIRSF" id="PIRSF000102">
    <property type="entry name" value="Lac_mal_DH"/>
    <property type="match status" value="1"/>
</dbReference>
<organism evidence="10 11">
    <name type="scientific">Blattabacterium cuenoti STAT</name>
    <dbReference type="NCBI Taxonomy" id="1457030"/>
    <lineage>
        <taxon>Bacteria</taxon>
        <taxon>Pseudomonadati</taxon>
        <taxon>Bacteroidota</taxon>
        <taxon>Flavobacteriia</taxon>
        <taxon>Flavobacteriales</taxon>
        <taxon>Blattabacteriaceae</taxon>
        <taxon>Blattabacterium</taxon>
    </lineage>
</organism>
<dbReference type="PROSITE" id="PS51257">
    <property type="entry name" value="PROKAR_LIPOPROTEIN"/>
    <property type="match status" value="1"/>
</dbReference>
<evidence type="ECO:0000256" key="4">
    <source>
        <dbReference type="HAMAP-Rule" id="MF_00487"/>
    </source>
</evidence>
<proteinExistence type="inferred from homology"/>
<evidence type="ECO:0000259" key="9">
    <source>
        <dbReference type="Pfam" id="PF02866"/>
    </source>
</evidence>
<dbReference type="GO" id="GO:0030060">
    <property type="term" value="F:L-malate dehydrogenase (NAD+) activity"/>
    <property type="evidence" value="ECO:0007669"/>
    <property type="project" value="UniProtKB-UniRule"/>
</dbReference>
<sequence>MKITIIGAGNVGASCASLLAQKNIVKKIVLLDIREKISEGKSLDISQMLPMVESNTEVIGVTNDYSQSKNSEIIIITSGLPRSPGMTRDDLLKKNADIIYTVTKKSIFFSPKSKFIIVSNPLDVMSYVSYMTAKVDSSRIIGMAGILDSIRYRFFLSKKLNVSPIDIQCLLLGGHGDTMVPLYRYTSISGIPINEFLSEEENDEIIEKTKKGGEQILNLLGTSAWMAPSISIVKIVESILKDSRRVFPCSVFLKGEYGLKDICLGVPVVLGKSGVEKIIELKLNQKENNFLKKSFDHVKSMINKIKKY</sequence>
<dbReference type="SUPFAM" id="SSF51735">
    <property type="entry name" value="NAD(P)-binding Rossmann-fold domains"/>
    <property type="match status" value="1"/>
</dbReference>
<feature type="domain" description="Lactate/malate dehydrogenase C-terminal" evidence="9">
    <location>
        <begin position="147"/>
        <end position="307"/>
    </location>
</feature>
<feature type="binding site" evidence="4 7">
    <location>
        <position position="95"/>
    </location>
    <ligand>
        <name>NAD(+)</name>
        <dbReference type="ChEBI" id="CHEBI:57540"/>
    </ligand>
</feature>
<dbReference type="InterPro" id="IPR036291">
    <property type="entry name" value="NAD(P)-bd_dom_sf"/>
</dbReference>
<evidence type="ECO:0000256" key="3">
    <source>
        <dbReference type="ARBA" id="ARBA00023027"/>
    </source>
</evidence>
<gene>
    <name evidence="4 10" type="primary">mdh</name>
    <name evidence="10" type="ORF">STAT_024</name>
</gene>
<dbReference type="Pfam" id="PF02866">
    <property type="entry name" value="Ldh_1_C"/>
    <property type="match status" value="1"/>
</dbReference>
<evidence type="ECO:0000256" key="1">
    <source>
        <dbReference type="ARBA" id="ARBA00022532"/>
    </source>
</evidence>
<feature type="domain" description="Lactate/malate dehydrogenase N-terminal" evidence="8">
    <location>
        <begin position="1"/>
        <end position="142"/>
    </location>
</feature>
<dbReference type="SUPFAM" id="SSF56327">
    <property type="entry name" value="LDH C-terminal domain-like"/>
    <property type="match status" value="1"/>
</dbReference>
<feature type="binding site" evidence="4 7">
    <location>
        <begin position="118"/>
        <end position="120"/>
    </location>
    <ligand>
        <name>NAD(+)</name>
        <dbReference type="ChEBI" id="CHEBI:57540"/>
    </ligand>
</feature>
<evidence type="ECO:0000313" key="10">
    <source>
        <dbReference type="EMBL" id="BBA16970.1"/>
    </source>
</evidence>
<evidence type="ECO:0000256" key="5">
    <source>
        <dbReference type="PIRSR" id="PIRSR000102-1"/>
    </source>
</evidence>
<feature type="binding site" evidence="4 7">
    <location>
        <begin position="7"/>
        <end position="12"/>
    </location>
    <ligand>
        <name>NAD(+)</name>
        <dbReference type="ChEBI" id="CHEBI:57540"/>
    </ligand>
</feature>
<dbReference type="AlphaFoldDB" id="A0A224AK09"/>
<reference evidence="10 11" key="1">
    <citation type="submission" date="2014-06" db="EMBL/GenBank/DDBJ databases">
        <title>Genome sequence of the intracellular symbiont Blattabacterium cuenoti, strain STAT from the wood feeding cockroach Salganea taiwanensis taiwanensis.</title>
        <authorList>
            <person name="Kinjo Y."/>
            <person name="Ohkuma M."/>
            <person name="Tokuda G."/>
        </authorList>
    </citation>
    <scope>NUCLEOTIDE SEQUENCE [LARGE SCALE GENOMIC DNA]</scope>
    <source>
        <strain evidence="10 11">STAT</strain>
    </source>
</reference>
<dbReference type="RefSeq" id="WP_119305271.1">
    <property type="nucleotide sequence ID" value="NZ_AP014608.1"/>
</dbReference>
<dbReference type="OrthoDB" id="9802969at2"/>
<name>A0A224AK09_9FLAO</name>
<comment type="similarity">
    <text evidence="4">Belongs to the LDH/MDH superfamily. MDH type 3 family.</text>
</comment>
<accession>A0A224AK09</accession>
<feature type="binding site" evidence="4 6">
    <location>
        <position position="88"/>
    </location>
    <ligand>
        <name>substrate</name>
    </ligand>
</feature>